<feature type="domain" description="Transposase IS204/IS1001/IS1096/IS1165 zinc-finger" evidence="3">
    <location>
        <begin position="16"/>
        <end position="42"/>
    </location>
</feature>
<organism evidence="4 5">
    <name type="scientific">Glycomyces rhizosphaerae</name>
    <dbReference type="NCBI Taxonomy" id="2054422"/>
    <lineage>
        <taxon>Bacteria</taxon>
        <taxon>Bacillati</taxon>
        <taxon>Actinomycetota</taxon>
        <taxon>Actinomycetes</taxon>
        <taxon>Glycomycetales</taxon>
        <taxon>Glycomycetaceae</taxon>
        <taxon>Glycomyces</taxon>
    </lineage>
</organism>
<feature type="transmembrane region" description="Helical" evidence="2">
    <location>
        <begin position="6"/>
        <end position="26"/>
    </location>
</feature>
<dbReference type="InterPro" id="IPR029261">
    <property type="entry name" value="Transposase_Znf"/>
</dbReference>
<proteinExistence type="predicted"/>
<sequence length="73" mass="7906">MAGRVVIHVATTATAGVCPGCGVYSARVRSRYRRRLRDVPMSSGPRAPRAEIEADPEPRDRQQESIEDTAGAP</sequence>
<keyword evidence="5" id="KW-1185">Reference proteome</keyword>
<reference evidence="5" key="1">
    <citation type="journal article" date="2019" name="Int. J. Syst. Evol. Microbiol.">
        <title>The Global Catalogue of Microorganisms (GCM) 10K type strain sequencing project: providing services to taxonomists for standard genome sequencing and annotation.</title>
        <authorList>
            <consortium name="The Broad Institute Genomics Platform"/>
            <consortium name="The Broad Institute Genome Sequencing Center for Infectious Disease"/>
            <person name="Wu L."/>
            <person name="Ma J."/>
        </authorList>
    </citation>
    <scope>NUCLEOTIDE SEQUENCE [LARGE SCALE GENOMIC DNA]</scope>
    <source>
        <strain evidence="5">CGMCC 4.7396</strain>
    </source>
</reference>
<keyword evidence="2" id="KW-0812">Transmembrane</keyword>
<name>A0ABV7PUB2_9ACTN</name>
<dbReference type="Pfam" id="PF14690">
    <property type="entry name" value="Zn_ribbon_ISL3"/>
    <property type="match status" value="1"/>
</dbReference>
<evidence type="ECO:0000259" key="3">
    <source>
        <dbReference type="Pfam" id="PF14690"/>
    </source>
</evidence>
<protein>
    <submittedName>
        <fullName evidence="4">Transposase family protein</fullName>
    </submittedName>
</protein>
<feature type="region of interest" description="Disordered" evidence="1">
    <location>
        <begin position="35"/>
        <end position="73"/>
    </location>
</feature>
<feature type="compositionally biased region" description="Basic and acidic residues" evidence="1">
    <location>
        <begin position="48"/>
        <end position="64"/>
    </location>
</feature>
<evidence type="ECO:0000256" key="1">
    <source>
        <dbReference type="SAM" id="MobiDB-lite"/>
    </source>
</evidence>
<keyword evidence="2" id="KW-1133">Transmembrane helix</keyword>
<dbReference type="EMBL" id="JBHRWO010000006">
    <property type="protein sequence ID" value="MFC3492162.1"/>
    <property type="molecule type" value="Genomic_DNA"/>
</dbReference>
<gene>
    <name evidence="4" type="ORF">ACFO8M_06660</name>
</gene>
<evidence type="ECO:0000256" key="2">
    <source>
        <dbReference type="SAM" id="Phobius"/>
    </source>
</evidence>
<accession>A0ABV7PUB2</accession>
<evidence type="ECO:0000313" key="5">
    <source>
        <dbReference type="Proteomes" id="UP001595712"/>
    </source>
</evidence>
<keyword evidence="2" id="KW-0472">Membrane</keyword>
<evidence type="ECO:0000313" key="4">
    <source>
        <dbReference type="EMBL" id="MFC3492162.1"/>
    </source>
</evidence>
<dbReference type="Proteomes" id="UP001595712">
    <property type="component" value="Unassembled WGS sequence"/>
</dbReference>
<dbReference type="RefSeq" id="WP_387972387.1">
    <property type="nucleotide sequence ID" value="NZ_JBHRWO010000006.1"/>
</dbReference>
<comment type="caution">
    <text evidence="4">The sequence shown here is derived from an EMBL/GenBank/DDBJ whole genome shotgun (WGS) entry which is preliminary data.</text>
</comment>